<dbReference type="Proteomes" id="UP000321926">
    <property type="component" value="Unassembled WGS sequence"/>
</dbReference>
<sequence length="341" mass="38518">MDTPKLNLYQKLLEIQKRVVGLGKDKKSFSFEYVTGAKVLEHIKPLMNEYGLLLKQEIVSFDNTRQDYNTAKGAKSEILTKVVIRFTWIDCETGEKDVNEFGANGQNDWDKGIGSALTYAERYFLLKFFHIATDEDDIDNPELKKQAEIAAEKVLNGAIKEVKACTDKECTVQVWNKYPQLKEVESFKSAVAEKGKSFTAVEAKAPERPANEPTPVATEKQKDLIRNLLNSHHVPISFRDRVQDIESNYEGYIPLADFETIYKELQELIAWGTKHEAETPATSDQIELIEIHLANTAFKEEEAKAGKAKLAKGYTIAQANKRIKQLEGLIEERSKAKSNAA</sequence>
<proteinExistence type="predicted"/>
<name>A0A5C8KF87_9BACT</name>
<dbReference type="AlphaFoldDB" id="A0A5C8KF87"/>
<keyword evidence="2" id="KW-1185">Reference proteome</keyword>
<reference evidence="1 2" key="1">
    <citation type="submission" date="2019-08" db="EMBL/GenBank/DDBJ databases">
        <authorList>
            <person name="Shi S."/>
        </authorList>
    </citation>
    <scope>NUCLEOTIDE SEQUENCE [LARGE SCALE GENOMIC DNA]</scope>
    <source>
        <strain evidence="1 2">GY10130</strain>
    </source>
</reference>
<protein>
    <recommendedName>
        <fullName evidence="3">Single-stranded DNA-binding protein</fullName>
    </recommendedName>
</protein>
<evidence type="ECO:0000313" key="2">
    <source>
        <dbReference type="Proteomes" id="UP000321926"/>
    </source>
</evidence>
<dbReference type="OrthoDB" id="1625426at2"/>
<evidence type="ECO:0008006" key="3">
    <source>
        <dbReference type="Google" id="ProtNLM"/>
    </source>
</evidence>
<evidence type="ECO:0000313" key="1">
    <source>
        <dbReference type="EMBL" id="TXK52345.1"/>
    </source>
</evidence>
<gene>
    <name evidence="1" type="ORF">FVR03_01125</name>
</gene>
<dbReference type="Pfam" id="PF04404">
    <property type="entry name" value="ERF"/>
    <property type="match status" value="1"/>
</dbReference>
<organism evidence="1 2">
    <name type="scientific">Pontibacter qinzhouensis</name>
    <dbReference type="NCBI Taxonomy" id="2603253"/>
    <lineage>
        <taxon>Bacteria</taxon>
        <taxon>Pseudomonadati</taxon>
        <taxon>Bacteroidota</taxon>
        <taxon>Cytophagia</taxon>
        <taxon>Cytophagales</taxon>
        <taxon>Hymenobacteraceae</taxon>
        <taxon>Pontibacter</taxon>
    </lineage>
</organism>
<comment type="caution">
    <text evidence="1">The sequence shown here is derived from an EMBL/GenBank/DDBJ whole genome shotgun (WGS) entry which is preliminary data.</text>
</comment>
<accession>A0A5C8KF87</accession>
<dbReference type="InterPro" id="IPR007499">
    <property type="entry name" value="ERF_bacteria_virus"/>
</dbReference>
<dbReference type="RefSeq" id="WP_147919917.1">
    <property type="nucleotide sequence ID" value="NZ_VRTY01000003.1"/>
</dbReference>
<dbReference type="EMBL" id="VRTY01000003">
    <property type="protein sequence ID" value="TXK52345.1"/>
    <property type="molecule type" value="Genomic_DNA"/>
</dbReference>